<evidence type="ECO:0000256" key="3">
    <source>
        <dbReference type="SAM" id="SignalP"/>
    </source>
</evidence>
<dbReference type="PROSITE" id="PS00079">
    <property type="entry name" value="MULTICOPPER_OXIDASE1"/>
    <property type="match status" value="1"/>
</dbReference>
<dbReference type="RefSeq" id="WP_169257156.1">
    <property type="nucleotide sequence ID" value="NZ_WTVN01000028.1"/>
</dbReference>
<dbReference type="EMBL" id="WTVN01000028">
    <property type="protein sequence ID" value="NMG45314.1"/>
    <property type="molecule type" value="Genomic_DNA"/>
</dbReference>
<name>A0ABX1Q0T9_9RHOO</name>
<organism evidence="5 6">
    <name type="scientific">Aromatoleum toluvorans</name>
    <dbReference type="NCBI Taxonomy" id="92002"/>
    <lineage>
        <taxon>Bacteria</taxon>
        <taxon>Pseudomonadati</taxon>
        <taxon>Pseudomonadota</taxon>
        <taxon>Betaproteobacteria</taxon>
        <taxon>Rhodocyclales</taxon>
        <taxon>Rhodocyclaceae</taxon>
        <taxon>Aromatoleum</taxon>
    </lineage>
</organism>
<feature type="chain" id="PRO_5046285272" evidence="3">
    <location>
        <begin position="29"/>
        <end position="180"/>
    </location>
</feature>
<feature type="signal peptide" evidence="3">
    <location>
        <begin position="1"/>
        <end position="28"/>
    </location>
</feature>
<evidence type="ECO:0000313" key="5">
    <source>
        <dbReference type="EMBL" id="NMG45314.1"/>
    </source>
</evidence>
<dbReference type="InterPro" id="IPR008972">
    <property type="entry name" value="Cupredoxin"/>
</dbReference>
<accession>A0ABX1Q0T9</accession>
<dbReference type="CDD" id="cd04211">
    <property type="entry name" value="Cupredoxin_like_2"/>
    <property type="match status" value="1"/>
</dbReference>
<dbReference type="PANTHER" id="PTHR38439">
    <property type="entry name" value="AURACYANIN-B"/>
    <property type="match status" value="1"/>
</dbReference>
<keyword evidence="2" id="KW-0186">Copper</keyword>
<comment type="caution">
    <text evidence="5">The sequence shown here is derived from an EMBL/GenBank/DDBJ whole genome shotgun (WGS) entry which is preliminary data.</text>
</comment>
<keyword evidence="6" id="KW-1185">Reference proteome</keyword>
<evidence type="ECO:0000259" key="4">
    <source>
        <dbReference type="Pfam" id="PF00127"/>
    </source>
</evidence>
<dbReference type="InterPro" id="IPR000923">
    <property type="entry name" value="BlueCu_1"/>
</dbReference>
<dbReference type="SUPFAM" id="SSF49503">
    <property type="entry name" value="Cupredoxins"/>
    <property type="match status" value="1"/>
</dbReference>
<dbReference type="PANTHER" id="PTHR38439:SF3">
    <property type="entry name" value="COPPER-RESISTANT CUPROPROTEIN COPI"/>
    <property type="match status" value="1"/>
</dbReference>
<sequence>MPTPRFLAPLTGLLLAAATATLPLAASAHGTATHAAKTDESVVREQQDWGVAGLRRDAARTITIRMDDRMRFTPDRIEVREGETVRLVAHNDGATLHELVLGTRKTLAEHAELMKKFPDMEHGDPWMAHVPPGGTAEIVWTFNRPGPFEFACLIAGHFDAGMVGTVDVKPAARSATPKTR</sequence>
<keyword evidence="3" id="KW-0732">Signal</keyword>
<dbReference type="Gene3D" id="2.60.40.420">
    <property type="entry name" value="Cupredoxins - blue copper proteins"/>
    <property type="match status" value="1"/>
</dbReference>
<protein>
    <submittedName>
        <fullName evidence="5">Multicopper oxidase domain-containing protein</fullName>
    </submittedName>
</protein>
<dbReference type="InterPro" id="IPR050845">
    <property type="entry name" value="Cu-binding_ET"/>
</dbReference>
<keyword evidence="1" id="KW-0479">Metal-binding</keyword>
<feature type="domain" description="Blue (type 1) copper" evidence="4">
    <location>
        <begin position="66"/>
        <end position="169"/>
    </location>
</feature>
<reference evidence="5 6" key="1">
    <citation type="submission" date="2019-12" db="EMBL/GenBank/DDBJ databases">
        <title>Comparative genomics gives insights into the taxonomy of the Azoarcus-Aromatoleum group and reveals separate origins of nif in the plant-associated Azoarcus and non-plant-associated Aromatoleum sub-groups.</title>
        <authorList>
            <person name="Lafos M."/>
            <person name="Maluk M."/>
            <person name="Batista M."/>
            <person name="Junghare M."/>
            <person name="Carmona M."/>
            <person name="Faoro H."/>
            <person name="Cruz L.M."/>
            <person name="Battistoni F."/>
            <person name="De Souza E."/>
            <person name="Pedrosa F."/>
            <person name="Chen W.-M."/>
            <person name="Poole P.S."/>
            <person name="Dixon R.A."/>
            <person name="James E.K."/>
        </authorList>
    </citation>
    <scope>NUCLEOTIDE SEQUENCE [LARGE SCALE GENOMIC DNA]</scope>
    <source>
        <strain evidence="5 6">Td21</strain>
    </source>
</reference>
<evidence type="ECO:0000256" key="1">
    <source>
        <dbReference type="ARBA" id="ARBA00022723"/>
    </source>
</evidence>
<dbReference type="Proteomes" id="UP000623795">
    <property type="component" value="Unassembled WGS sequence"/>
</dbReference>
<dbReference type="InterPro" id="IPR033138">
    <property type="entry name" value="Cu_oxidase_CS"/>
</dbReference>
<gene>
    <name evidence="5" type="ORF">GPA22_16485</name>
</gene>
<proteinExistence type="predicted"/>
<dbReference type="Pfam" id="PF00127">
    <property type="entry name" value="Copper-bind"/>
    <property type="match status" value="1"/>
</dbReference>
<evidence type="ECO:0000313" key="6">
    <source>
        <dbReference type="Proteomes" id="UP000623795"/>
    </source>
</evidence>
<evidence type="ECO:0000256" key="2">
    <source>
        <dbReference type="ARBA" id="ARBA00023008"/>
    </source>
</evidence>